<evidence type="ECO:0000313" key="4">
    <source>
        <dbReference type="Proteomes" id="UP000239001"/>
    </source>
</evidence>
<evidence type="ECO:0000313" key="3">
    <source>
        <dbReference type="EMBL" id="PSF36209.1"/>
    </source>
</evidence>
<reference evidence="3 4" key="1">
    <citation type="submission" date="2018-03" db="EMBL/GenBank/DDBJ databases">
        <title>The ancient ancestry and fast evolution of plastids.</title>
        <authorList>
            <person name="Moore K.R."/>
            <person name="Magnabosco C."/>
            <person name="Momper L."/>
            <person name="Gold D.A."/>
            <person name="Bosak T."/>
            <person name="Fournier G.P."/>
        </authorList>
    </citation>
    <scope>NUCLEOTIDE SEQUENCE [LARGE SCALE GENOMIC DNA]</scope>
    <source>
        <strain evidence="3 4">CCALA 016</strain>
    </source>
</reference>
<evidence type="ECO:0008006" key="5">
    <source>
        <dbReference type="Google" id="ProtNLM"/>
    </source>
</evidence>
<comment type="caution">
    <text evidence="3">The sequence shown here is derived from an EMBL/GenBank/DDBJ whole genome shotgun (WGS) entry which is preliminary data.</text>
</comment>
<dbReference type="GO" id="GO:0000272">
    <property type="term" value="P:polysaccharide catabolic process"/>
    <property type="evidence" value="ECO:0007669"/>
    <property type="project" value="TreeGrafter"/>
</dbReference>
<dbReference type="Proteomes" id="UP000239001">
    <property type="component" value="Unassembled WGS sequence"/>
</dbReference>
<protein>
    <recommendedName>
        <fullName evidence="5">Glucuronyl hydrolase</fullName>
    </recommendedName>
</protein>
<dbReference type="EMBL" id="PXOH01000015">
    <property type="protein sequence ID" value="PSF36209.1"/>
    <property type="molecule type" value="Genomic_DNA"/>
</dbReference>
<dbReference type="InterPro" id="IPR052369">
    <property type="entry name" value="UG_Glycosaminoglycan_Hydrolase"/>
</dbReference>
<evidence type="ECO:0000256" key="2">
    <source>
        <dbReference type="ARBA" id="ARBA00038358"/>
    </source>
</evidence>
<dbReference type="OrthoDB" id="428577at2"/>
<proteinExistence type="inferred from homology"/>
<name>A0A2T1LWD5_9CHRO</name>
<dbReference type="GO" id="GO:0052757">
    <property type="term" value="F:chondroitin hydrolase activity"/>
    <property type="evidence" value="ECO:0007669"/>
    <property type="project" value="TreeGrafter"/>
</dbReference>
<dbReference type="InterPro" id="IPR012341">
    <property type="entry name" value="6hp_glycosidase-like_sf"/>
</dbReference>
<dbReference type="Gene3D" id="1.50.10.10">
    <property type="match status" value="1"/>
</dbReference>
<sequence length="476" mass="55223">MLNGKKLSLTLIGLSLISLILTLILSIQTTDPRSHLNLEQRIDFALQLAQNKLIKTINTFEQSSLVGIKYPSYTSKNSSFSLNFWKKRPPSGIWLPDKAKFWSSGAFPALLWQMSTLETELGRKQFWWSYAKSWGEPLRKRSYEDVTINNLLVFRPWLEFTRDEDEKKEQLETILQGARTLAMPYDPLKNQGRFQVELGVMGNKRKADRTDNQVYWHVFTDHIINVEQLLWAAQHNPNSIEAKDWQQKAIRHIKTVGQTFGKNRKPGHTGTWQRGYFDDRPSSPTYRQFLFNEGKQGWRDDTTWSRGQAWIIYATSIAYKYSQDPSLRAIAFEAIDYYMNNLPDSFEGNKRTPHDFIPPWDFDYALEKNPNTERDSSAAAIAISGILKLIPTLPKNDPARPIYLDLVKKTLYQLTSKDYLNDLQSSEMSILQKGCYHHPDAIQPSFECDNGLIWGDYFFVDALLDYRRLMSSSEKD</sequence>
<reference evidence="3 4" key="2">
    <citation type="submission" date="2018-03" db="EMBL/GenBank/DDBJ databases">
        <authorList>
            <person name="Keele B.F."/>
        </authorList>
    </citation>
    <scope>NUCLEOTIDE SEQUENCE [LARGE SCALE GENOMIC DNA]</scope>
    <source>
        <strain evidence="3 4">CCALA 016</strain>
    </source>
</reference>
<accession>A0A2T1LWD5</accession>
<dbReference type="SUPFAM" id="SSF48208">
    <property type="entry name" value="Six-hairpin glycosidases"/>
    <property type="match status" value="1"/>
</dbReference>
<organism evidence="3 4">
    <name type="scientific">Aphanothece hegewaldii CCALA 016</name>
    <dbReference type="NCBI Taxonomy" id="2107694"/>
    <lineage>
        <taxon>Bacteria</taxon>
        <taxon>Bacillati</taxon>
        <taxon>Cyanobacteriota</taxon>
        <taxon>Cyanophyceae</taxon>
        <taxon>Oscillatoriophycideae</taxon>
        <taxon>Chroococcales</taxon>
        <taxon>Aphanothecaceae</taxon>
        <taxon>Aphanothece</taxon>
    </lineage>
</organism>
<keyword evidence="1" id="KW-0378">Hydrolase</keyword>
<dbReference type="PANTHER" id="PTHR36845">
    <property type="entry name" value="HYDROLASE, PUTATIVE (AFU_ORTHOLOGUE AFUA_7G05090)-RELATED"/>
    <property type="match status" value="1"/>
</dbReference>
<comment type="similarity">
    <text evidence="2">Belongs to the glycosyl hydrolase 88 family.</text>
</comment>
<dbReference type="PANTHER" id="PTHR36845:SF1">
    <property type="entry name" value="HYDROLASE, PUTATIVE (AFU_ORTHOLOGUE AFUA_7G05090)-RELATED"/>
    <property type="match status" value="1"/>
</dbReference>
<dbReference type="AlphaFoldDB" id="A0A2T1LWD5"/>
<gene>
    <name evidence="3" type="ORF">C7H19_14040</name>
</gene>
<keyword evidence="4" id="KW-1185">Reference proteome</keyword>
<dbReference type="InterPro" id="IPR008928">
    <property type="entry name" value="6-hairpin_glycosidase_sf"/>
</dbReference>
<evidence type="ECO:0000256" key="1">
    <source>
        <dbReference type="ARBA" id="ARBA00022801"/>
    </source>
</evidence>